<evidence type="ECO:0000313" key="9">
    <source>
        <dbReference type="Proteomes" id="UP000039046"/>
    </source>
</evidence>
<name>A0A0A1SQ93_9HYPO</name>
<organism evidence="8 9">
    <name type="scientific">[Torrubiella] hemipterigena</name>
    <dbReference type="NCBI Taxonomy" id="1531966"/>
    <lineage>
        <taxon>Eukaryota</taxon>
        <taxon>Fungi</taxon>
        <taxon>Dikarya</taxon>
        <taxon>Ascomycota</taxon>
        <taxon>Pezizomycotina</taxon>
        <taxon>Sordariomycetes</taxon>
        <taxon>Hypocreomycetidae</taxon>
        <taxon>Hypocreales</taxon>
        <taxon>Clavicipitaceae</taxon>
        <taxon>Clavicipitaceae incertae sedis</taxon>
        <taxon>'Torrubiella' clade</taxon>
    </lineage>
</organism>
<dbReference type="Pfam" id="PF00703">
    <property type="entry name" value="Glyco_hydro_2"/>
    <property type="match status" value="1"/>
</dbReference>
<dbReference type="InterPro" id="IPR004199">
    <property type="entry name" value="B-gal_small/dom_5"/>
</dbReference>
<evidence type="ECO:0000256" key="5">
    <source>
        <dbReference type="ARBA" id="ARBA00023295"/>
    </source>
</evidence>
<accession>A0A0A1SQ93</accession>
<dbReference type="PROSITE" id="PS00608">
    <property type="entry name" value="GLYCOSYL_HYDROL_F2_2"/>
    <property type="match status" value="1"/>
</dbReference>
<dbReference type="InterPro" id="IPR050347">
    <property type="entry name" value="Bact_Beta-galactosidase"/>
</dbReference>
<dbReference type="InterPro" id="IPR023232">
    <property type="entry name" value="Glyco_hydro_2_AS"/>
</dbReference>
<dbReference type="GO" id="GO:0005990">
    <property type="term" value="P:lactose catabolic process"/>
    <property type="evidence" value="ECO:0007669"/>
    <property type="project" value="TreeGrafter"/>
</dbReference>
<comment type="similarity">
    <text evidence="2">Belongs to the glycosyl hydrolase 2 family.</text>
</comment>
<keyword evidence="9" id="KW-1185">Reference proteome</keyword>
<dbReference type="STRING" id="1531966.A0A0A1SQ93"/>
<dbReference type="InterPro" id="IPR008979">
    <property type="entry name" value="Galactose-bd-like_sf"/>
</dbReference>
<evidence type="ECO:0000256" key="4">
    <source>
        <dbReference type="ARBA" id="ARBA00022801"/>
    </source>
</evidence>
<gene>
    <name evidence="8" type="ORF">VHEMI00345</name>
</gene>
<keyword evidence="4" id="KW-0378">Hydrolase</keyword>
<protein>
    <recommendedName>
        <fullName evidence="3">beta-galactosidase</fullName>
        <ecNumber evidence="3">3.2.1.23</ecNumber>
    </recommendedName>
    <alternativeName>
        <fullName evidence="6">Lactase</fullName>
    </alternativeName>
</protein>
<dbReference type="Pfam" id="PF02929">
    <property type="entry name" value="Bgal_small_N"/>
    <property type="match status" value="1"/>
</dbReference>
<dbReference type="Gene3D" id="2.60.120.260">
    <property type="entry name" value="Galactose-binding domain-like"/>
    <property type="match status" value="1"/>
</dbReference>
<dbReference type="OrthoDB" id="408320at2759"/>
<dbReference type="InterPro" id="IPR036156">
    <property type="entry name" value="Beta-gal/glucu_dom_sf"/>
</dbReference>
<dbReference type="InterPro" id="IPR017853">
    <property type="entry name" value="GH"/>
</dbReference>
<dbReference type="PANTHER" id="PTHR46323">
    <property type="entry name" value="BETA-GALACTOSIDASE"/>
    <property type="match status" value="1"/>
</dbReference>
<dbReference type="Proteomes" id="UP000039046">
    <property type="component" value="Unassembled WGS sequence"/>
</dbReference>
<dbReference type="Pfam" id="PF16353">
    <property type="entry name" value="LacZ_4"/>
    <property type="match status" value="1"/>
</dbReference>
<dbReference type="InterPro" id="IPR013783">
    <property type="entry name" value="Ig-like_fold"/>
</dbReference>
<dbReference type="Pfam" id="PF02836">
    <property type="entry name" value="Glyco_hydro_2_C"/>
    <property type="match status" value="1"/>
</dbReference>
<dbReference type="SMART" id="SM01038">
    <property type="entry name" value="Bgal_small_N"/>
    <property type="match status" value="1"/>
</dbReference>
<dbReference type="InterPro" id="IPR006102">
    <property type="entry name" value="Ig-like_GH2"/>
</dbReference>
<dbReference type="GO" id="GO:0030246">
    <property type="term" value="F:carbohydrate binding"/>
    <property type="evidence" value="ECO:0007669"/>
    <property type="project" value="InterPro"/>
</dbReference>
<dbReference type="Gene3D" id="2.70.98.10">
    <property type="match status" value="1"/>
</dbReference>
<keyword evidence="5" id="KW-0326">Glycosidase</keyword>
<dbReference type="InterPro" id="IPR014718">
    <property type="entry name" value="GH-type_carb-bd"/>
</dbReference>
<dbReference type="GO" id="GO:0004565">
    <property type="term" value="F:beta-galactosidase activity"/>
    <property type="evidence" value="ECO:0007669"/>
    <property type="project" value="UniProtKB-EC"/>
</dbReference>
<dbReference type="HOGENOM" id="CLU_002346_0_0_1"/>
<dbReference type="GO" id="GO:0009341">
    <property type="term" value="C:beta-galactosidase complex"/>
    <property type="evidence" value="ECO:0007669"/>
    <property type="project" value="InterPro"/>
</dbReference>
<dbReference type="EMBL" id="CDHN01000001">
    <property type="protein sequence ID" value="CEJ80141.1"/>
    <property type="molecule type" value="Genomic_DNA"/>
</dbReference>
<evidence type="ECO:0000256" key="6">
    <source>
        <dbReference type="ARBA" id="ARBA00032230"/>
    </source>
</evidence>
<evidence type="ECO:0000259" key="7">
    <source>
        <dbReference type="SMART" id="SM01038"/>
    </source>
</evidence>
<dbReference type="AlphaFoldDB" id="A0A0A1SQ93"/>
<evidence type="ECO:0000256" key="1">
    <source>
        <dbReference type="ARBA" id="ARBA00001412"/>
    </source>
</evidence>
<dbReference type="SUPFAM" id="SSF74650">
    <property type="entry name" value="Galactose mutarotase-like"/>
    <property type="match status" value="1"/>
</dbReference>
<dbReference type="SUPFAM" id="SSF51445">
    <property type="entry name" value="(Trans)glycosidases"/>
    <property type="match status" value="1"/>
</dbReference>
<reference evidence="8 9" key="1">
    <citation type="journal article" date="2015" name="Genome Announc.">
        <title>Draft Genome Sequence and Gene Annotation of the Entomopathogenic Fungus Verticillium hemipterigenum.</title>
        <authorList>
            <person name="Horn F."/>
            <person name="Habel A."/>
            <person name="Scharf D.H."/>
            <person name="Dworschak J."/>
            <person name="Brakhage A.A."/>
            <person name="Guthke R."/>
            <person name="Hertweck C."/>
            <person name="Linde J."/>
        </authorList>
    </citation>
    <scope>NUCLEOTIDE SEQUENCE [LARGE SCALE GENOMIC DNA]</scope>
</reference>
<dbReference type="InterPro" id="IPR011013">
    <property type="entry name" value="Gal_mutarotase_sf_dom"/>
</dbReference>
<comment type="catalytic activity">
    <reaction evidence="1">
        <text>Hydrolysis of terminal non-reducing beta-D-galactose residues in beta-D-galactosides.</text>
        <dbReference type="EC" id="3.2.1.23"/>
    </reaction>
</comment>
<evidence type="ECO:0000256" key="2">
    <source>
        <dbReference type="ARBA" id="ARBA00007401"/>
    </source>
</evidence>
<dbReference type="FunFam" id="3.20.20.80:FF:000018">
    <property type="entry name" value="Beta-galactosidase"/>
    <property type="match status" value="1"/>
</dbReference>
<evidence type="ECO:0000313" key="8">
    <source>
        <dbReference type="EMBL" id="CEJ80141.1"/>
    </source>
</evidence>
<sequence>MNDTGTFPAELPDWSNLKVIHQNTLEPRSHFYLYNCEVDALTRDISRAKAQCLSGTWKFSVSKSPFEGPQNFYKKDFDSYGFSDIQVPGMWQLQGHGKGPHYTNFDYPWPVDPPNVPYQDNECGRYITRFTVRDDFANHQLRLRFEGVDSAFSVWVNGKKVGYSQGARNPSEFDITQYVDDAGENVLAVEVYQHCDGRYLEDQDEWWLSGIFRDVYLHAFPKVHPVDYHVTTEFDKKYENATLNVNLQMCTASGVEVKLFDTQGQLVAQDNKAIQTTGKFSINVNKPLKWTAETPHLYTLVLNVLDRDGCSVVQRVGFRTTGLIDGVFCVNGQPIKIRGVNRHENHPDFGRAVPYEFMRQDLLTMKRHNLNAIRTSHQINDTRLYDVADELGLWILDEADLECHGFGVVGGDASKFTSDNPDWKEAYVDRARQMVARDKNHACVILWSLGNESFYGRNHQAMYDCIKEMDQTRLVHYEGDGGAQTADIFSWMYPGIDSIDNFGKERDWKKPLIICEFLHAMGNSCGNAKEYIESFYRHPRLMGGFVWEWANHGLRKKSDRGEEYMGYGGDFNDFPNDANFVMDGMMFSDHRHGPNLIEYAKAIEPIQTVSFKDGIVGVINRYDFLGIEHLSVTWEIRTDGNTTKAASGRTSLIQDALPHTEGRIRLDGFHNDLLRTLSGESYIHLSYKLKNSTNWATAGHEVTFGEIQISKPRPLTDSIPTQLTLAKPKLARASGNRIVITSATGVSKWAIDQAHGNIVSWTRAAHPSQELITEGTFMDFYRAMTDNDSRGHGWQWRDRYVHQTSNNTRQVSWKDVDGGVQVQVKSRIAPVVKAWAVDTTFTYTFRGDSLHIRVQGKPGGPLLPDTFGRIGLTAGIAGVDRVRWWGRGPGESYIDKKLSQSVGQWGSTVDECWNDYEFPQDNGNKTDVRWVELLGSNGERILRANFGAFNGASFSTMHYSTKDLDEARHTHEIHRKKRADTVLRLDWKNHGLGGASCGPWTLPEYQLQANQEFDFEVLLE</sequence>
<dbReference type="InterPro" id="IPR006104">
    <property type="entry name" value="Glyco_hydro_2_N"/>
</dbReference>
<dbReference type="InterPro" id="IPR006101">
    <property type="entry name" value="Glyco_hydro_2"/>
</dbReference>
<dbReference type="PRINTS" id="PR00132">
    <property type="entry name" value="GLHYDRLASE2"/>
</dbReference>
<dbReference type="Pfam" id="PF02837">
    <property type="entry name" value="Glyco_hydro_2_N"/>
    <property type="match status" value="1"/>
</dbReference>
<dbReference type="Gene3D" id="3.20.20.80">
    <property type="entry name" value="Glycosidases"/>
    <property type="match status" value="1"/>
</dbReference>
<dbReference type="PANTHER" id="PTHR46323:SF2">
    <property type="entry name" value="BETA-GALACTOSIDASE"/>
    <property type="match status" value="1"/>
</dbReference>
<dbReference type="SUPFAM" id="SSF49303">
    <property type="entry name" value="beta-Galactosidase/glucuronidase domain"/>
    <property type="match status" value="2"/>
</dbReference>
<feature type="domain" description="Beta galactosidase small chain/" evidence="7">
    <location>
        <begin position="745"/>
        <end position="1020"/>
    </location>
</feature>
<dbReference type="InterPro" id="IPR032312">
    <property type="entry name" value="LacZ_4"/>
</dbReference>
<evidence type="ECO:0000256" key="3">
    <source>
        <dbReference type="ARBA" id="ARBA00012756"/>
    </source>
</evidence>
<dbReference type="InterPro" id="IPR006103">
    <property type="entry name" value="Glyco_hydro_2_cat"/>
</dbReference>
<dbReference type="SUPFAM" id="SSF49785">
    <property type="entry name" value="Galactose-binding domain-like"/>
    <property type="match status" value="1"/>
</dbReference>
<dbReference type="Gene3D" id="2.60.40.10">
    <property type="entry name" value="Immunoglobulins"/>
    <property type="match status" value="2"/>
</dbReference>
<proteinExistence type="inferred from homology"/>
<dbReference type="EC" id="3.2.1.23" evidence="3"/>